<dbReference type="EC" id="2.7.1.158" evidence="2 8"/>
<dbReference type="GO" id="GO:0005634">
    <property type="term" value="C:nucleus"/>
    <property type="evidence" value="ECO:0007669"/>
    <property type="project" value="TreeGrafter"/>
</dbReference>
<evidence type="ECO:0000256" key="6">
    <source>
        <dbReference type="ARBA" id="ARBA00022777"/>
    </source>
</evidence>
<accession>A0A2A9NUL7</accession>
<dbReference type="Pfam" id="PF06090">
    <property type="entry name" value="Ins_P5_2-kin"/>
    <property type="match status" value="1"/>
</dbReference>
<evidence type="ECO:0000313" key="9">
    <source>
        <dbReference type="EMBL" id="PFH54239.1"/>
    </source>
</evidence>
<evidence type="ECO:0000256" key="4">
    <source>
        <dbReference type="ARBA" id="ARBA00022679"/>
    </source>
</evidence>
<dbReference type="InterPro" id="IPR043001">
    <property type="entry name" value="IP5_2-K_N_lobe"/>
</dbReference>
<comment type="function">
    <text evidence="8">Phosphorylates Ins(1,3,4,5,6)P5 at position 2 to form Ins(1,2,3,4,5,6)P6 (InsP6 or phytate).</text>
</comment>
<keyword evidence="10" id="KW-1185">Reference proteome</keyword>
<evidence type="ECO:0000256" key="7">
    <source>
        <dbReference type="ARBA" id="ARBA00022840"/>
    </source>
</evidence>
<comment type="domain">
    <text evidence="8">The EXKPK motif is conserved in inositol-pentakisphosphate 2-kinases of both family 1 and 2.</text>
</comment>
<dbReference type="PANTHER" id="PTHR14456:SF2">
    <property type="entry name" value="INOSITOL-PENTAKISPHOSPHATE 2-KINASE"/>
    <property type="match status" value="1"/>
</dbReference>
<keyword evidence="5 8" id="KW-0547">Nucleotide-binding</keyword>
<name>A0A2A9NUL7_9AGAR</name>
<dbReference type="Proteomes" id="UP000242287">
    <property type="component" value="Unassembled WGS sequence"/>
</dbReference>
<evidence type="ECO:0000256" key="5">
    <source>
        <dbReference type="ARBA" id="ARBA00022741"/>
    </source>
</evidence>
<dbReference type="STRING" id="703135.A0A2A9NUL7"/>
<dbReference type="PANTHER" id="PTHR14456">
    <property type="entry name" value="INOSITOL POLYPHOSPHATE KINASE 1"/>
    <property type="match status" value="1"/>
</dbReference>
<keyword evidence="6 8" id="KW-0418">Kinase</keyword>
<dbReference type="GO" id="GO:0035299">
    <property type="term" value="F:inositol-1,3,4,5,6-pentakisphosphate 2-kinase activity"/>
    <property type="evidence" value="ECO:0007669"/>
    <property type="project" value="UniProtKB-EC"/>
</dbReference>
<dbReference type="Gene3D" id="3.30.200.110">
    <property type="entry name" value="Inositol-pentakisphosphate 2-kinase, N-lobe"/>
    <property type="match status" value="1"/>
</dbReference>
<protein>
    <recommendedName>
        <fullName evidence="3 8">Inositol-pentakisphosphate 2-kinase</fullName>
        <ecNumber evidence="2 8">2.7.1.158</ecNumber>
    </recommendedName>
</protein>
<proteinExistence type="predicted"/>
<evidence type="ECO:0000256" key="1">
    <source>
        <dbReference type="ARBA" id="ARBA00001774"/>
    </source>
</evidence>
<evidence type="ECO:0000313" key="10">
    <source>
        <dbReference type="Proteomes" id="UP000242287"/>
    </source>
</evidence>
<reference evidence="9 10" key="1">
    <citation type="submission" date="2014-02" db="EMBL/GenBank/DDBJ databases">
        <title>Transposable element dynamics among asymbiotic and ectomycorrhizal Amanita fungi.</title>
        <authorList>
            <consortium name="DOE Joint Genome Institute"/>
            <person name="Hess J."/>
            <person name="Skrede I."/>
            <person name="Wolfe B."/>
            <person name="LaButti K."/>
            <person name="Ohm R.A."/>
            <person name="Grigoriev I.V."/>
            <person name="Pringle A."/>
        </authorList>
    </citation>
    <scope>NUCLEOTIDE SEQUENCE [LARGE SCALE GENOMIC DNA]</scope>
    <source>
        <strain evidence="9 10">SKay4041</strain>
    </source>
</reference>
<sequence>MAGITSTRPGDWRYVSEGGATIVFSYIGPSLPTFNNTVLRLRKASLNSPGSYDQKDDPAIEYQEKCMVRLIPPIHLPRLESISLDRAWLEKMVETHDKDRPKERRLQDGIDLNRTKGTLATDLVGGNWIAVEIKPKWAFLPSPEHLSPVTRLLKTQTCRFCMHSRLRAARGETMAVGYCPLDLFSGEEGRVRYAISRLWDAWQESDGKMNNLKIFERGRSITPAKLGSLVASDVPNININIKEAFISAIVPILLGTRVLGTISKLQQTLDVLDIEGLSKLWQKIGIDPGEVMEITSSPESPLGTVLIPPFAEPTIKDWIEFIDIFLALDRNAMNHSTPDPQNLRYYLLAYLLSATFKDCSIIVRLDFLRSNSVEICNNVEDERVTVIDLDPKSMSRLRKWEKMDKEIVFGYMNLTQKVCVDTVHR</sequence>
<dbReference type="AlphaFoldDB" id="A0A2A9NUL7"/>
<keyword evidence="4 8" id="KW-0808">Transferase</keyword>
<keyword evidence="7 8" id="KW-0067">ATP-binding</keyword>
<organism evidence="9 10">
    <name type="scientific">Amanita thiersii Skay4041</name>
    <dbReference type="NCBI Taxonomy" id="703135"/>
    <lineage>
        <taxon>Eukaryota</taxon>
        <taxon>Fungi</taxon>
        <taxon>Dikarya</taxon>
        <taxon>Basidiomycota</taxon>
        <taxon>Agaricomycotina</taxon>
        <taxon>Agaricomycetes</taxon>
        <taxon>Agaricomycetidae</taxon>
        <taxon>Agaricales</taxon>
        <taxon>Pluteineae</taxon>
        <taxon>Amanitaceae</taxon>
        <taxon>Amanita</taxon>
    </lineage>
</organism>
<dbReference type="InterPro" id="IPR009286">
    <property type="entry name" value="Ins_P5_2-kin"/>
</dbReference>
<comment type="catalytic activity">
    <reaction evidence="1 8">
        <text>1D-myo-inositol 1,3,4,5,6-pentakisphosphate + ATP = 1D-myo-inositol hexakisphosphate + ADP + H(+)</text>
        <dbReference type="Rhea" id="RHEA:20313"/>
        <dbReference type="ChEBI" id="CHEBI:15378"/>
        <dbReference type="ChEBI" id="CHEBI:30616"/>
        <dbReference type="ChEBI" id="CHEBI:57733"/>
        <dbReference type="ChEBI" id="CHEBI:58130"/>
        <dbReference type="ChEBI" id="CHEBI:456216"/>
        <dbReference type="EC" id="2.7.1.158"/>
    </reaction>
</comment>
<evidence type="ECO:0000256" key="2">
    <source>
        <dbReference type="ARBA" id="ARBA00012023"/>
    </source>
</evidence>
<evidence type="ECO:0000256" key="8">
    <source>
        <dbReference type="RuleBase" id="RU364126"/>
    </source>
</evidence>
<dbReference type="EMBL" id="KZ301970">
    <property type="protein sequence ID" value="PFH54239.1"/>
    <property type="molecule type" value="Genomic_DNA"/>
</dbReference>
<dbReference type="GO" id="GO:0032958">
    <property type="term" value="P:inositol phosphate biosynthetic process"/>
    <property type="evidence" value="ECO:0007669"/>
    <property type="project" value="TreeGrafter"/>
</dbReference>
<evidence type="ECO:0000256" key="3">
    <source>
        <dbReference type="ARBA" id="ARBA00014846"/>
    </source>
</evidence>
<dbReference type="OrthoDB" id="272370at2759"/>
<gene>
    <name evidence="9" type="ORF">AMATHDRAFT_169926</name>
</gene>
<dbReference type="GO" id="GO:0005524">
    <property type="term" value="F:ATP binding"/>
    <property type="evidence" value="ECO:0007669"/>
    <property type="project" value="UniProtKB-KW"/>
</dbReference>